<sequence>MSNPTAETNYRAIYGKLFSALTRQFGIRYFSEIEDAIQNSFLKSVKNWKPDNTPKKKEDWLYITAKNDLLNQLKRNNKTTDLEVYQTKSYSEPKTNDLRLETLFLIASSKSISKQAKIVFVLKNIFGLGVQEIAKSTLLGNEAIYKMVKRSKSSLQDEYKDRQISGIIKRIQNEEISLVEEVLYAVFNSGFDSFNETQKSIVNKDLCLESFALAKILFNDYNQQSTSNLLSLFCFHIARIEAKISDGNLISFFNQDRKKWNDEMINLGFHYLKKPDKISKIYIETLIVSKYMTTLSFTIDFWKDIIKLYEILLQISPSPIIEINYCFCLYKAERKEEAIILLENLERELTSEHIYLSLIKATFLSETNPKESEKITASIITKMNQEIRKKYVLESKFINL</sequence>
<dbReference type="GO" id="GO:0003700">
    <property type="term" value="F:DNA-binding transcription factor activity"/>
    <property type="evidence" value="ECO:0007669"/>
    <property type="project" value="InterPro"/>
</dbReference>
<evidence type="ECO:0000259" key="1">
    <source>
        <dbReference type="Pfam" id="PF20239"/>
    </source>
</evidence>
<organism evidence="2 3">
    <name type="scientific">Neptunitalea chrysea</name>
    <dbReference type="NCBI Taxonomy" id="1647581"/>
    <lineage>
        <taxon>Bacteria</taxon>
        <taxon>Pseudomonadati</taxon>
        <taxon>Bacteroidota</taxon>
        <taxon>Flavobacteriia</taxon>
        <taxon>Flavobacteriales</taxon>
        <taxon>Flavobacteriaceae</taxon>
        <taxon>Neptunitalea</taxon>
    </lineage>
</organism>
<dbReference type="SUPFAM" id="SSF88946">
    <property type="entry name" value="Sigma2 domain of RNA polymerase sigma factors"/>
    <property type="match status" value="1"/>
</dbReference>
<proteinExistence type="predicted"/>
<dbReference type="EMBL" id="BRVP01000013">
    <property type="protein sequence ID" value="GLB52957.1"/>
    <property type="molecule type" value="Genomic_DNA"/>
</dbReference>
<dbReference type="Pfam" id="PF20239">
    <property type="entry name" value="DUF6596"/>
    <property type="match status" value="1"/>
</dbReference>
<dbReference type="Proteomes" id="UP001143545">
    <property type="component" value="Unassembled WGS sequence"/>
</dbReference>
<dbReference type="GO" id="GO:0006352">
    <property type="term" value="P:DNA-templated transcription initiation"/>
    <property type="evidence" value="ECO:0007669"/>
    <property type="project" value="InterPro"/>
</dbReference>
<dbReference type="Gene3D" id="1.10.1740.10">
    <property type="match status" value="1"/>
</dbReference>
<accession>A0A9W6EVU8</accession>
<protein>
    <submittedName>
        <fullName evidence="2">RNA polymerase subunit sigma-24</fullName>
    </submittedName>
</protein>
<dbReference type="InterPro" id="IPR046531">
    <property type="entry name" value="DUF6596"/>
</dbReference>
<name>A0A9W6EVU8_9FLAO</name>
<feature type="domain" description="DUF6596" evidence="1">
    <location>
        <begin position="177"/>
        <end position="274"/>
    </location>
</feature>
<comment type="caution">
    <text evidence="2">The sequence shown here is derived from an EMBL/GenBank/DDBJ whole genome shotgun (WGS) entry which is preliminary data.</text>
</comment>
<dbReference type="RefSeq" id="WP_281754556.1">
    <property type="nucleotide sequence ID" value="NZ_BRVP01000013.1"/>
</dbReference>
<reference evidence="2" key="1">
    <citation type="submission" date="2022-07" db="EMBL/GenBank/DDBJ databases">
        <title>Taxonomy of Novel Oxalotrophic and Methylotrophic Bacteria.</title>
        <authorList>
            <person name="Sahin N."/>
            <person name="Tani A."/>
        </authorList>
    </citation>
    <scope>NUCLEOTIDE SEQUENCE</scope>
    <source>
        <strain evidence="2">AM327</strain>
    </source>
</reference>
<gene>
    <name evidence="2" type="ORF">NBRC110019_19970</name>
</gene>
<dbReference type="AlphaFoldDB" id="A0A9W6EVU8"/>
<dbReference type="PANTHER" id="PTHR47756:SF2">
    <property type="entry name" value="BLL6612 PROTEIN"/>
    <property type="match status" value="1"/>
</dbReference>
<keyword evidence="3" id="KW-1185">Reference proteome</keyword>
<dbReference type="InterPro" id="IPR013325">
    <property type="entry name" value="RNA_pol_sigma_r2"/>
</dbReference>
<evidence type="ECO:0000313" key="3">
    <source>
        <dbReference type="Proteomes" id="UP001143545"/>
    </source>
</evidence>
<dbReference type="PANTHER" id="PTHR47756">
    <property type="entry name" value="BLL6612 PROTEIN-RELATED"/>
    <property type="match status" value="1"/>
</dbReference>
<evidence type="ECO:0000313" key="2">
    <source>
        <dbReference type="EMBL" id="GLB52957.1"/>
    </source>
</evidence>